<evidence type="ECO:0000256" key="1">
    <source>
        <dbReference type="ARBA" id="ARBA00004739"/>
    </source>
</evidence>
<comment type="caution">
    <text evidence="11">The sequence shown here is derived from an EMBL/GenBank/DDBJ whole genome shotgun (WGS) entry which is preliminary data.</text>
</comment>
<evidence type="ECO:0000256" key="8">
    <source>
        <dbReference type="ARBA" id="ARBA00048779"/>
    </source>
</evidence>
<organism evidence="11 12">
    <name type="scientific">Flexivirga oryzae</name>
    <dbReference type="NCBI Taxonomy" id="1794944"/>
    <lineage>
        <taxon>Bacteria</taxon>
        <taxon>Bacillati</taxon>
        <taxon>Actinomycetota</taxon>
        <taxon>Actinomycetes</taxon>
        <taxon>Micrococcales</taxon>
        <taxon>Dermacoccaceae</taxon>
        <taxon>Flexivirga</taxon>
    </lineage>
</organism>
<evidence type="ECO:0000256" key="4">
    <source>
        <dbReference type="ARBA" id="ARBA00022741"/>
    </source>
</evidence>
<evidence type="ECO:0000256" key="9">
    <source>
        <dbReference type="PIRSR" id="PIRSR000196-2"/>
    </source>
</evidence>
<dbReference type="SUPFAM" id="SSF51730">
    <property type="entry name" value="FAD-linked oxidoreductase"/>
    <property type="match status" value="1"/>
</dbReference>
<evidence type="ECO:0000256" key="2">
    <source>
        <dbReference type="ARBA" id="ARBA00012695"/>
    </source>
</evidence>
<dbReference type="Proteomes" id="UP000559182">
    <property type="component" value="Unassembled WGS sequence"/>
</dbReference>
<evidence type="ECO:0000256" key="7">
    <source>
        <dbReference type="ARBA" id="ARBA00023062"/>
    </source>
</evidence>
<dbReference type="EMBL" id="JACHVQ010000002">
    <property type="protein sequence ID" value="MBB2892923.1"/>
    <property type="molecule type" value="Genomic_DNA"/>
</dbReference>
<dbReference type="GO" id="GO:0010133">
    <property type="term" value="P:L-proline catabolic process to L-glutamate"/>
    <property type="evidence" value="ECO:0007669"/>
    <property type="project" value="UniProtKB-UniPathway"/>
</dbReference>
<dbReference type="Pfam" id="PF01619">
    <property type="entry name" value="Pro_dh"/>
    <property type="match status" value="1"/>
</dbReference>
<dbReference type="RefSeq" id="WP_343065905.1">
    <property type="nucleotide sequence ID" value="NZ_JACHVQ010000002.1"/>
</dbReference>
<keyword evidence="3" id="KW-0285">Flavoprotein</keyword>
<reference evidence="11 12" key="1">
    <citation type="submission" date="2020-08" db="EMBL/GenBank/DDBJ databases">
        <title>Sequencing the genomes of 1000 actinobacteria strains.</title>
        <authorList>
            <person name="Klenk H.-P."/>
        </authorList>
    </citation>
    <scope>NUCLEOTIDE SEQUENCE [LARGE SCALE GENOMIC DNA]</scope>
    <source>
        <strain evidence="11 12">DSM 105369</strain>
    </source>
</reference>
<feature type="binding site" evidence="9">
    <location>
        <position position="211"/>
    </location>
    <ligand>
        <name>FAD</name>
        <dbReference type="ChEBI" id="CHEBI:57692"/>
    </ligand>
</feature>
<feature type="domain" description="Proline dehydrogenase" evidence="10">
    <location>
        <begin position="60"/>
        <end position="312"/>
    </location>
</feature>
<accession>A0A839N9Q6</accession>
<keyword evidence="5 9" id="KW-0274">FAD</keyword>
<protein>
    <recommendedName>
        <fullName evidence="2">proline dehydrogenase</fullName>
        <ecNumber evidence="2">1.5.5.2</ecNumber>
    </recommendedName>
</protein>
<sequence length="320" mass="34484">MIDPSAALRQGLLGLGRSDSVRRAVERTPVSRSALLRLVAGEDVVAGVGAATGLLATGRLATLSHLGEETVDVAQASRNRDAHLAMLTALREAGATDGGAAELSIKLSALGRGLPEDGEKIALDNARQICEAAAAAGTTVTVDMEHRTVVDATLEVVRDLRADFPWVGAVLLADLRRTEADCRDLATPGSRVRLCKGSAVSQPGSVAYQGKQEVRLSYVRCAKILLEGEGHPMLATHDADLVDIARSIADKELRSPESFEVQMFFGIRPEEQLRLARAGVTVRVYVPYGDRSRWYRYAMHRIAERPADTRFLFRSGTTKG</sequence>
<dbReference type="PANTHER" id="PTHR13914:SF0">
    <property type="entry name" value="PROLINE DEHYDROGENASE 1, MITOCHONDRIAL"/>
    <property type="match status" value="1"/>
</dbReference>
<dbReference type="PANTHER" id="PTHR13914">
    <property type="entry name" value="PROLINE OXIDASE"/>
    <property type="match status" value="1"/>
</dbReference>
<dbReference type="InterPro" id="IPR002872">
    <property type="entry name" value="Proline_DH_dom"/>
</dbReference>
<keyword evidence="6 11" id="KW-0560">Oxidoreductase</keyword>
<keyword evidence="4 9" id="KW-0547">Nucleotide-binding</keyword>
<dbReference type="EC" id="1.5.5.2" evidence="2"/>
<dbReference type="GO" id="GO:0000166">
    <property type="term" value="F:nucleotide binding"/>
    <property type="evidence" value="ECO:0007669"/>
    <property type="project" value="UniProtKB-KW"/>
</dbReference>
<evidence type="ECO:0000313" key="12">
    <source>
        <dbReference type="Proteomes" id="UP000559182"/>
    </source>
</evidence>
<dbReference type="UniPathway" id="UPA00261">
    <property type="reaction ID" value="UER00373"/>
</dbReference>
<comment type="pathway">
    <text evidence="1">Amino-acid degradation; L-proline degradation into L-glutamate; L-glutamate from L-proline: step 1/2.</text>
</comment>
<dbReference type="InterPro" id="IPR029041">
    <property type="entry name" value="FAD-linked_oxidoreductase-like"/>
</dbReference>
<keyword evidence="12" id="KW-1185">Reference proteome</keyword>
<proteinExistence type="predicted"/>
<feature type="binding site" evidence="9">
    <location>
        <position position="144"/>
    </location>
    <ligand>
        <name>FAD</name>
        <dbReference type="ChEBI" id="CHEBI:57692"/>
    </ligand>
</feature>
<gene>
    <name evidence="11" type="ORF">FHU39_002941</name>
</gene>
<dbReference type="GO" id="GO:0004657">
    <property type="term" value="F:proline dehydrogenase activity"/>
    <property type="evidence" value="ECO:0007669"/>
    <property type="project" value="UniProtKB-EC"/>
</dbReference>
<dbReference type="PIRSF" id="PIRSF000196">
    <property type="entry name" value="Pro_dehydrog"/>
    <property type="match status" value="1"/>
</dbReference>
<dbReference type="InterPro" id="IPR008219">
    <property type="entry name" value="PRODH_bac_arc"/>
</dbReference>
<name>A0A839N9Q6_9MICO</name>
<dbReference type="InterPro" id="IPR015659">
    <property type="entry name" value="Proline_oxidase"/>
</dbReference>
<comment type="cofactor">
    <cofactor evidence="9">
        <name>FAD</name>
        <dbReference type="ChEBI" id="CHEBI:57692"/>
    </cofactor>
    <text evidence="9">Binds 1 FAD per subunit.</text>
</comment>
<dbReference type="AlphaFoldDB" id="A0A839N9Q6"/>
<feature type="binding site" evidence="9">
    <location>
        <begin position="236"/>
        <end position="237"/>
    </location>
    <ligand>
        <name>FAD</name>
        <dbReference type="ChEBI" id="CHEBI:57692"/>
    </ligand>
</feature>
<keyword evidence="7" id="KW-0642">Proline metabolism</keyword>
<dbReference type="Gene3D" id="3.20.20.220">
    <property type="match status" value="1"/>
</dbReference>
<evidence type="ECO:0000256" key="6">
    <source>
        <dbReference type="ARBA" id="ARBA00023002"/>
    </source>
</evidence>
<comment type="catalytic activity">
    <reaction evidence="8">
        <text>L-proline + a quinone = (S)-1-pyrroline-5-carboxylate + a quinol + H(+)</text>
        <dbReference type="Rhea" id="RHEA:23784"/>
        <dbReference type="ChEBI" id="CHEBI:15378"/>
        <dbReference type="ChEBI" id="CHEBI:17388"/>
        <dbReference type="ChEBI" id="CHEBI:24646"/>
        <dbReference type="ChEBI" id="CHEBI:60039"/>
        <dbReference type="ChEBI" id="CHEBI:132124"/>
        <dbReference type="EC" id="1.5.5.2"/>
    </reaction>
</comment>
<evidence type="ECO:0000256" key="3">
    <source>
        <dbReference type="ARBA" id="ARBA00022630"/>
    </source>
</evidence>
<evidence type="ECO:0000313" key="11">
    <source>
        <dbReference type="EMBL" id="MBB2892923.1"/>
    </source>
</evidence>
<evidence type="ECO:0000256" key="5">
    <source>
        <dbReference type="ARBA" id="ARBA00022827"/>
    </source>
</evidence>
<evidence type="ECO:0000259" key="10">
    <source>
        <dbReference type="Pfam" id="PF01619"/>
    </source>
</evidence>